<evidence type="ECO:0008006" key="4">
    <source>
        <dbReference type="Google" id="ProtNLM"/>
    </source>
</evidence>
<feature type="region of interest" description="Disordered" evidence="1">
    <location>
        <begin position="92"/>
        <end position="119"/>
    </location>
</feature>
<reference evidence="2 3" key="1">
    <citation type="journal article" date="2023" name="Plant Biotechnol. J.">
        <title>Chromosome-level wild Hevea brasiliensis genome provides new tools for genomic-assisted breeding and valuable loci to elevate rubber yield.</title>
        <authorList>
            <person name="Cheng H."/>
            <person name="Song X."/>
            <person name="Hu Y."/>
            <person name="Wu T."/>
            <person name="Yang Q."/>
            <person name="An Z."/>
            <person name="Feng S."/>
            <person name="Deng Z."/>
            <person name="Wu W."/>
            <person name="Zeng X."/>
            <person name="Tu M."/>
            <person name="Wang X."/>
            <person name="Huang H."/>
        </authorList>
    </citation>
    <scope>NUCLEOTIDE SEQUENCE [LARGE SCALE GENOMIC DNA]</scope>
    <source>
        <strain evidence="2">MT/VB/25A 57/8</strain>
    </source>
</reference>
<dbReference type="PANTHER" id="PTHR34657">
    <property type="entry name" value="EMBRYO SAC DEVELOPMENT ARREST 6"/>
    <property type="match status" value="1"/>
</dbReference>
<protein>
    <recommendedName>
        <fullName evidence="4">Embryo sac development arrest 6</fullName>
    </recommendedName>
</protein>
<comment type="caution">
    <text evidence="2">The sequence shown here is derived from an EMBL/GenBank/DDBJ whole genome shotgun (WGS) entry which is preliminary data.</text>
</comment>
<dbReference type="PANTHER" id="PTHR34657:SF10">
    <property type="entry name" value="F21M11.6 PROTEIN"/>
    <property type="match status" value="1"/>
</dbReference>
<gene>
    <name evidence="2" type="ORF">P3X46_017819</name>
</gene>
<feature type="region of interest" description="Disordered" evidence="1">
    <location>
        <begin position="1"/>
        <end position="60"/>
    </location>
</feature>
<dbReference type="Proteomes" id="UP001174677">
    <property type="component" value="Chromosome 10"/>
</dbReference>
<evidence type="ECO:0000313" key="2">
    <source>
        <dbReference type="EMBL" id="KAJ9169656.1"/>
    </source>
</evidence>
<accession>A0ABQ9LSU6</accession>
<dbReference type="EMBL" id="JARPOI010000010">
    <property type="protein sequence ID" value="KAJ9169656.1"/>
    <property type="molecule type" value="Genomic_DNA"/>
</dbReference>
<evidence type="ECO:0000313" key="3">
    <source>
        <dbReference type="Proteomes" id="UP001174677"/>
    </source>
</evidence>
<proteinExistence type="predicted"/>
<evidence type="ECO:0000256" key="1">
    <source>
        <dbReference type="SAM" id="MobiDB-lite"/>
    </source>
</evidence>
<keyword evidence="3" id="KW-1185">Reference proteome</keyword>
<sequence length="155" mass="17211">MNTKTMRLPPRRVLTSNKRKDREGFDSVKPFPPQPTAAKLAKPSIPQVGSGKPSDPVSSNHLLAGYLAHEYLTKGTLFGQAWDPARAETVAVESNKIKPSQKGKEEEEEEEEAEPNKENYQRYVEVSSLLKAEGAHLPGVVNPSQLARFLQVRMC</sequence>
<organism evidence="2 3">
    <name type="scientific">Hevea brasiliensis</name>
    <name type="common">Para rubber tree</name>
    <name type="synonym">Siphonia brasiliensis</name>
    <dbReference type="NCBI Taxonomy" id="3981"/>
    <lineage>
        <taxon>Eukaryota</taxon>
        <taxon>Viridiplantae</taxon>
        <taxon>Streptophyta</taxon>
        <taxon>Embryophyta</taxon>
        <taxon>Tracheophyta</taxon>
        <taxon>Spermatophyta</taxon>
        <taxon>Magnoliopsida</taxon>
        <taxon>eudicotyledons</taxon>
        <taxon>Gunneridae</taxon>
        <taxon>Pentapetalae</taxon>
        <taxon>rosids</taxon>
        <taxon>fabids</taxon>
        <taxon>Malpighiales</taxon>
        <taxon>Euphorbiaceae</taxon>
        <taxon>Crotonoideae</taxon>
        <taxon>Micrandreae</taxon>
        <taxon>Hevea</taxon>
    </lineage>
</organism>
<name>A0ABQ9LSU6_HEVBR</name>